<dbReference type="AlphaFoldDB" id="A0A4R9ASL4"/>
<reference evidence="8 9" key="1">
    <citation type="submission" date="2019-03" db="EMBL/GenBank/DDBJ databases">
        <title>Genomics of glacier-inhabiting Cryobacterium strains.</title>
        <authorList>
            <person name="Liu Q."/>
            <person name="Xin Y.-H."/>
        </authorList>
    </citation>
    <scope>NUCLEOTIDE SEQUENCE [LARGE SCALE GENOMIC DNA]</scope>
    <source>
        <strain evidence="8 9">Hz16</strain>
    </source>
</reference>
<dbReference type="CDD" id="cd00685">
    <property type="entry name" value="Trans_IPPS_HT"/>
    <property type="match status" value="1"/>
</dbReference>
<gene>
    <name evidence="8" type="ORF">E3T50_14170</name>
</gene>
<evidence type="ECO:0000256" key="6">
    <source>
        <dbReference type="RuleBase" id="RU004466"/>
    </source>
</evidence>
<dbReference type="PROSITE" id="PS00444">
    <property type="entry name" value="POLYPRENYL_SYNTHASE_2"/>
    <property type="match status" value="1"/>
</dbReference>
<dbReference type="InterPro" id="IPR033749">
    <property type="entry name" value="Polyprenyl_synt_CS"/>
</dbReference>
<evidence type="ECO:0000256" key="7">
    <source>
        <dbReference type="SAM" id="MobiDB-lite"/>
    </source>
</evidence>
<evidence type="ECO:0000256" key="5">
    <source>
        <dbReference type="ARBA" id="ARBA00022842"/>
    </source>
</evidence>
<dbReference type="GO" id="GO:0046872">
    <property type="term" value="F:metal ion binding"/>
    <property type="evidence" value="ECO:0007669"/>
    <property type="project" value="UniProtKB-KW"/>
</dbReference>
<keyword evidence="5" id="KW-0460">Magnesium</keyword>
<comment type="similarity">
    <text evidence="2 6">Belongs to the FPP/GGPP synthase family.</text>
</comment>
<dbReference type="Pfam" id="PF00348">
    <property type="entry name" value="polyprenyl_synt"/>
    <property type="match status" value="1"/>
</dbReference>
<evidence type="ECO:0000256" key="1">
    <source>
        <dbReference type="ARBA" id="ARBA00001946"/>
    </source>
</evidence>
<comment type="cofactor">
    <cofactor evidence="1">
        <name>Mg(2+)</name>
        <dbReference type="ChEBI" id="CHEBI:18420"/>
    </cofactor>
</comment>
<dbReference type="GO" id="GO:0004659">
    <property type="term" value="F:prenyltransferase activity"/>
    <property type="evidence" value="ECO:0007669"/>
    <property type="project" value="InterPro"/>
</dbReference>
<dbReference type="Proteomes" id="UP000297983">
    <property type="component" value="Unassembled WGS sequence"/>
</dbReference>
<dbReference type="RefSeq" id="WP_134552765.1">
    <property type="nucleotide sequence ID" value="NZ_SOHL01000027.1"/>
</dbReference>
<organism evidence="8 9">
    <name type="scientific">Cryobacterium gelidum</name>
    <dbReference type="NCBI Taxonomy" id="1259164"/>
    <lineage>
        <taxon>Bacteria</taxon>
        <taxon>Bacillati</taxon>
        <taxon>Actinomycetota</taxon>
        <taxon>Actinomycetes</taxon>
        <taxon>Micrococcales</taxon>
        <taxon>Microbacteriaceae</taxon>
        <taxon>Cryobacterium</taxon>
    </lineage>
</organism>
<dbReference type="InterPro" id="IPR000092">
    <property type="entry name" value="Polyprenyl_synt"/>
</dbReference>
<name>A0A4R9ASL4_9MICO</name>
<dbReference type="PROSITE" id="PS00723">
    <property type="entry name" value="POLYPRENYL_SYNTHASE_1"/>
    <property type="match status" value="1"/>
</dbReference>
<evidence type="ECO:0000256" key="4">
    <source>
        <dbReference type="ARBA" id="ARBA00022723"/>
    </source>
</evidence>
<accession>A0A4R9ASL4</accession>
<sequence>MPESKRLVDLVQSRIDDYLMSRAPIVTLISSDLTPLIDYSRQFLSGGKRFRAQFCYWGAQSVLASDFAPETGQEASPESVSKAAGERTNSAAGAADEAMASAGLEAGAVGLAAVVSTASALEIFHAAALVHDDIIDNSDTRRGAPSAHKLFESLHTREGWAGDPLSFGRASAILLGDLLLGWSDELLDEGLHGLADLAAARRARLEFNHMRTEVTAGQYLDILEERAWLAQPEAELLDRALRVIVFKSAKYSVQAPLVIGAALAGATAAQLDALRTFGLPLGMAYQLRDDLLGVFGDAAVTGKPSGDDLTEGKRTVLIALARERLDDTDRASLDAQLGDPTLDAAQIRTLQQLITDSGAVDRVEALIESQVAQALAALQTAPITAEAKQKLRDLTDRVTHRAF</sequence>
<keyword evidence="3 6" id="KW-0808">Transferase</keyword>
<evidence type="ECO:0000256" key="2">
    <source>
        <dbReference type="ARBA" id="ARBA00006706"/>
    </source>
</evidence>
<dbReference type="SFLD" id="SFLDS00005">
    <property type="entry name" value="Isoprenoid_Synthase_Type_I"/>
    <property type="match status" value="1"/>
</dbReference>
<keyword evidence="9" id="KW-1185">Reference proteome</keyword>
<dbReference type="GO" id="GO:0008299">
    <property type="term" value="P:isoprenoid biosynthetic process"/>
    <property type="evidence" value="ECO:0007669"/>
    <property type="project" value="InterPro"/>
</dbReference>
<dbReference type="PANTHER" id="PTHR12001">
    <property type="entry name" value="GERANYLGERANYL PYROPHOSPHATE SYNTHASE"/>
    <property type="match status" value="1"/>
</dbReference>
<dbReference type="SUPFAM" id="SSF48576">
    <property type="entry name" value="Terpenoid synthases"/>
    <property type="match status" value="1"/>
</dbReference>
<comment type="caution">
    <text evidence="8">The sequence shown here is derived from an EMBL/GenBank/DDBJ whole genome shotgun (WGS) entry which is preliminary data.</text>
</comment>
<dbReference type="PANTHER" id="PTHR12001:SF85">
    <property type="entry name" value="SHORT CHAIN ISOPRENYL DIPHOSPHATE SYNTHASE"/>
    <property type="match status" value="1"/>
</dbReference>
<protein>
    <submittedName>
        <fullName evidence="8">Polyprenyl synthetase family protein</fullName>
    </submittedName>
</protein>
<proteinExistence type="inferred from homology"/>
<evidence type="ECO:0000313" key="8">
    <source>
        <dbReference type="EMBL" id="TFD68292.1"/>
    </source>
</evidence>
<dbReference type="EMBL" id="SOHL01000027">
    <property type="protein sequence ID" value="TFD68292.1"/>
    <property type="molecule type" value="Genomic_DNA"/>
</dbReference>
<keyword evidence="4" id="KW-0479">Metal-binding</keyword>
<dbReference type="Gene3D" id="1.10.600.10">
    <property type="entry name" value="Farnesyl Diphosphate Synthase"/>
    <property type="match status" value="1"/>
</dbReference>
<dbReference type="InterPro" id="IPR008949">
    <property type="entry name" value="Isoprenoid_synthase_dom_sf"/>
</dbReference>
<evidence type="ECO:0000313" key="9">
    <source>
        <dbReference type="Proteomes" id="UP000297983"/>
    </source>
</evidence>
<evidence type="ECO:0000256" key="3">
    <source>
        <dbReference type="ARBA" id="ARBA00022679"/>
    </source>
</evidence>
<feature type="region of interest" description="Disordered" evidence="7">
    <location>
        <begin position="68"/>
        <end position="88"/>
    </location>
</feature>